<feature type="domain" description="EF-hand" evidence="3">
    <location>
        <begin position="81"/>
        <end position="116"/>
    </location>
</feature>
<dbReference type="SUPFAM" id="SSF47473">
    <property type="entry name" value="EF-hand"/>
    <property type="match status" value="1"/>
</dbReference>
<feature type="domain" description="EF-hand" evidence="3">
    <location>
        <begin position="117"/>
        <end position="150"/>
    </location>
</feature>
<dbReference type="RefSeq" id="XP_018333749.1">
    <property type="nucleotide sequence ID" value="XM_018478247.1"/>
</dbReference>
<organism evidence="4 5">
    <name type="scientific">Agrilus planipennis</name>
    <name type="common">Emerald ash borer</name>
    <name type="synonym">Agrilus marcopoli</name>
    <dbReference type="NCBI Taxonomy" id="224129"/>
    <lineage>
        <taxon>Eukaryota</taxon>
        <taxon>Metazoa</taxon>
        <taxon>Ecdysozoa</taxon>
        <taxon>Arthropoda</taxon>
        <taxon>Hexapoda</taxon>
        <taxon>Insecta</taxon>
        <taxon>Pterygota</taxon>
        <taxon>Neoptera</taxon>
        <taxon>Endopterygota</taxon>
        <taxon>Coleoptera</taxon>
        <taxon>Polyphaga</taxon>
        <taxon>Elateriformia</taxon>
        <taxon>Buprestoidea</taxon>
        <taxon>Buprestidae</taxon>
        <taxon>Agrilinae</taxon>
        <taxon>Agrilus</taxon>
    </lineage>
</organism>
<dbReference type="GO" id="GO:0005509">
    <property type="term" value="F:calcium ion binding"/>
    <property type="evidence" value="ECO:0007669"/>
    <property type="project" value="InterPro"/>
</dbReference>
<accession>A0A1W4XCL3</accession>
<dbReference type="AlphaFoldDB" id="A0A1W4XCL3"/>
<dbReference type="InterPro" id="IPR002048">
    <property type="entry name" value="EF_hand_dom"/>
</dbReference>
<evidence type="ECO:0000313" key="4">
    <source>
        <dbReference type="Proteomes" id="UP000192223"/>
    </source>
</evidence>
<dbReference type="Pfam" id="PF13499">
    <property type="entry name" value="EF-hand_7"/>
    <property type="match status" value="2"/>
</dbReference>
<keyword evidence="2" id="KW-0106">Calcium</keyword>
<evidence type="ECO:0000256" key="2">
    <source>
        <dbReference type="ARBA" id="ARBA00022837"/>
    </source>
</evidence>
<evidence type="ECO:0000313" key="5">
    <source>
        <dbReference type="RefSeq" id="XP_018333749.1"/>
    </source>
</evidence>
<keyword evidence="1" id="KW-0677">Repeat</keyword>
<dbReference type="OrthoDB" id="26525at2759"/>
<dbReference type="PROSITE" id="PS00018">
    <property type="entry name" value="EF_HAND_1"/>
    <property type="match status" value="1"/>
</dbReference>
<dbReference type="Gene3D" id="1.10.238.10">
    <property type="entry name" value="EF-hand"/>
    <property type="match status" value="1"/>
</dbReference>
<dbReference type="InterPro" id="IPR018247">
    <property type="entry name" value="EF_Hand_1_Ca_BS"/>
</dbReference>
<evidence type="ECO:0000256" key="1">
    <source>
        <dbReference type="ARBA" id="ARBA00022737"/>
    </source>
</evidence>
<dbReference type="PANTHER" id="PTHR23048:SF0">
    <property type="entry name" value="CALMODULIN LIKE 3"/>
    <property type="match status" value="1"/>
</dbReference>
<dbReference type="PROSITE" id="PS50222">
    <property type="entry name" value="EF_HAND_2"/>
    <property type="match status" value="4"/>
</dbReference>
<name>A0A1W4XCL3_AGRPL</name>
<dbReference type="CDD" id="cd00051">
    <property type="entry name" value="EFh"/>
    <property type="match status" value="2"/>
</dbReference>
<dbReference type="PANTHER" id="PTHR23048">
    <property type="entry name" value="MYOSIN LIGHT CHAIN 1, 3"/>
    <property type="match status" value="1"/>
</dbReference>
<evidence type="ECO:0000259" key="3">
    <source>
        <dbReference type="PROSITE" id="PS50222"/>
    </source>
</evidence>
<dbReference type="GeneID" id="108742894"/>
<dbReference type="GO" id="GO:0016460">
    <property type="term" value="C:myosin II complex"/>
    <property type="evidence" value="ECO:0007669"/>
    <property type="project" value="TreeGrafter"/>
</dbReference>
<gene>
    <name evidence="5" type="primary">LOC108742894</name>
</gene>
<keyword evidence="4" id="KW-1185">Reference proteome</keyword>
<feature type="domain" description="EF-hand" evidence="3">
    <location>
        <begin position="44"/>
        <end position="79"/>
    </location>
</feature>
<dbReference type="InterPro" id="IPR050230">
    <property type="entry name" value="CALM/Myosin/TropC-like"/>
</dbReference>
<dbReference type="FunFam" id="1.10.238.10:FF:000001">
    <property type="entry name" value="Calmodulin 1"/>
    <property type="match status" value="1"/>
</dbReference>
<dbReference type="SMART" id="SM00054">
    <property type="entry name" value="EFh"/>
    <property type="match status" value="4"/>
</dbReference>
<dbReference type="InParanoid" id="A0A1W4XCL3"/>
<dbReference type="STRING" id="224129.A0A1W4XCL3"/>
<dbReference type="KEGG" id="apln:108742894"/>
<sequence>MAEELTDEQLIEIKEAHAAFDKYGDGWISRHNLEKAMYKLGLVPTEAEVLSIIYSIDKDGTGHIPLKEFIDTVAPMLKDYPTEEVLKDAFNVFDKDGTGYITAKQLKEVMVNLGDIVPDEDMDIMIHEADVDGDGKVGFEDFVILMRPNK</sequence>
<protein>
    <submittedName>
        <fullName evidence="5">Calmodulin-alpha-like</fullName>
    </submittedName>
</protein>
<feature type="domain" description="EF-hand" evidence="3">
    <location>
        <begin position="8"/>
        <end position="43"/>
    </location>
</feature>
<dbReference type="Proteomes" id="UP000192223">
    <property type="component" value="Unplaced"/>
</dbReference>
<proteinExistence type="predicted"/>
<dbReference type="InterPro" id="IPR011992">
    <property type="entry name" value="EF-hand-dom_pair"/>
</dbReference>
<reference evidence="5" key="1">
    <citation type="submission" date="2025-08" db="UniProtKB">
        <authorList>
            <consortium name="RefSeq"/>
        </authorList>
    </citation>
    <scope>IDENTIFICATION</scope>
    <source>
        <tissue evidence="5">Entire body</tissue>
    </source>
</reference>